<keyword evidence="2 9" id="KW-1003">Cell membrane</keyword>
<feature type="transmembrane region" description="Helical" evidence="9">
    <location>
        <begin position="125"/>
        <end position="148"/>
    </location>
</feature>
<dbReference type="AlphaFoldDB" id="A0AAW8W6Q4"/>
<evidence type="ECO:0000256" key="7">
    <source>
        <dbReference type="ARBA" id="ARBA00022989"/>
    </source>
</evidence>
<dbReference type="PANTHER" id="PTHR33695">
    <property type="entry name" value="LIPOPROTEIN SIGNAL PEPTIDASE"/>
    <property type="match status" value="1"/>
</dbReference>
<dbReference type="Proteomes" id="UP001254075">
    <property type="component" value="Unassembled WGS sequence"/>
</dbReference>
<evidence type="ECO:0000256" key="5">
    <source>
        <dbReference type="ARBA" id="ARBA00022750"/>
    </source>
</evidence>
<evidence type="ECO:0000256" key="1">
    <source>
        <dbReference type="ARBA" id="ARBA00006139"/>
    </source>
</evidence>
<organism evidence="12 13">
    <name type="scientific">Levilactobacillus namurensis</name>
    <dbReference type="NCBI Taxonomy" id="380393"/>
    <lineage>
        <taxon>Bacteria</taxon>
        <taxon>Bacillati</taxon>
        <taxon>Bacillota</taxon>
        <taxon>Bacilli</taxon>
        <taxon>Lactobacillales</taxon>
        <taxon>Lactobacillaceae</taxon>
        <taxon>Levilactobacillus</taxon>
    </lineage>
</organism>
<dbReference type="PRINTS" id="PR00781">
    <property type="entry name" value="LIPOSIGPTASE"/>
</dbReference>
<accession>A0AAW8W6Q4</accession>
<dbReference type="RefSeq" id="WP_107739908.1">
    <property type="nucleotide sequence ID" value="NZ_CP134159.1"/>
</dbReference>
<evidence type="ECO:0000256" key="2">
    <source>
        <dbReference type="ARBA" id="ARBA00022475"/>
    </source>
</evidence>
<dbReference type="GO" id="GO:0005886">
    <property type="term" value="C:plasma membrane"/>
    <property type="evidence" value="ECO:0007669"/>
    <property type="project" value="UniProtKB-SubCell"/>
</dbReference>
<comment type="caution">
    <text evidence="12">The sequence shown here is derived from an EMBL/GenBank/DDBJ whole genome shotgun (WGS) entry which is preliminary data.</text>
</comment>
<comment type="subcellular location">
    <subcellularLocation>
        <location evidence="9">Cell membrane</location>
        <topology evidence="9">Multi-pass membrane protein</topology>
    </subcellularLocation>
</comment>
<dbReference type="NCBIfam" id="TIGR00077">
    <property type="entry name" value="lspA"/>
    <property type="match status" value="1"/>
</dbReference>
<evidence type="ECO:0000256" key="11">
    <source>
        <dbReference type="RuleBase" id="RU004181"/>
    </source>
</evidence>
<comment type="caution">
    <text evidence="9">Lacks conserved residue(s) required for the propagation of feature annotation.</text>
</comment>
<sequence>MLIADSILIIILVLLDQWIKHAVVANIALGGQHPVINGVFSLTHLQNDGAAWSILQGQMWLFTVIALVALVVMGVFFWRYRNQREHWVEELGLALMMGGTIGNFIDRAFQGYVVDMFQLDFINFPIFNFADSCLTVGVILIMIGVFLADQREAHHGN</sequence>
<evidence type="ECO:0000313" key="13">
    <source>
        <dbReference type="Proteomes" id="UP001254075"/>
    </source>
</evidence>
<comment type="function">
    <text evidence="9 10">This protein specifically catalyzes the removal of signal peptides from prolipoproteins.</text>
</comment>
<keyword evidence="4 9" id="KW-0812">Transmembrane</keyword>
<comment type="similarity">
    <text evidence="1 9 11">Belongs to the peptidase A8 family.</text>
</comment>
<feature type="transmembrane region" description="Helical" evidence="9">
    <location>
        <begin position="59"/>
        <end position="80"/>
    </location>
</feature>
<gene>
    <name evidence="9 12" type="primary">lspA</name>
    <name evidence="12" type="ORF">RI532_08355</name>
</gene>
<dbReference type="InterPro" id="IPR001872">
    <property type="entry name" value="Peptidase_A8"/>
</dbReference>
<comment type="pathway">
    <text evidence="9">Protein modification; lipoprotein biosynthesis (signal peptide cleavage).</text>
</comment>
<keyword evidence="7 9" id="KW-1133">Transmembrane helix</keyword>
<evidence type="ECO:0000256" key="6">
    <source>
        <dbReference type="ARBA" id="ARBA00022801"/>
    </source>
</evidence>
<keyword evidence="5 9" id="KW-0064">Aspartyl protease</keyword>
<reference evidence="12" key="1">
    <citation type="submission" date="2023-08" db="EMBL/GenBank/DDBJ databases">
        <authorList>
            <person name="Page C.A."/>
            <person name="Perez-Diaz I.M."/>
        </authorList>
    </citation>
    <scope>NUCLEOTIDE SEQUENCE</scope>
    <source>
        <strain evidence="12">3.8.38</strain>
    </source>
</reference>
<feature type="active site" evidence="9">
    <location>
        <position position="131"/>
    </location>
</feature>
<dbReference type="EC" id="3.4.23.36" evidence="9"/>
<keyword evidence="6 9" id="KW-0378">Hydrolase</keyword>
<dbReference type="PANTHER" id="PTHR33695:SF1">
    <property type="entry name" value="LIPOPROTEIN SIGNAL PEPTIDASE"/>
    <property type="match status" value="1"/>
</dbReference>
<dbReference type="GO" id="GO:0006508">
    <property type="term" value="P:proteolysis"/>
    <property type="evidence" value="ECO:0007669"/>
    <property type="project" value="UniProtKB-KW"/>
</dbReference>
<keyword evidence="3 9" id="KW-0645">Protease</keyword>
<dbReference type="EMBL" id="JAVLAM010000001">
    <property type="protein sequence ID" value="MDT7014418.1"/>
    <property type="molecule type" value="Genomic_DNA"/>
</dbReference>
<proteinExistence type="inferred from homology"/>
<evidence type="ECO:0000256" key="9">
    <source>
        <dbReference type="HAMAP-Rule" id="MF_00161"/>
    </source>
</evidence>
<evidence type="ECO:0000313" key="12">
    <source>
        <dbReference type="EMBL" id="MDT7014418.1"/>
    </source>
</evidence>
<evidence type="ECO:0000256" key="4">
    <source>
        <dbReference type="ARBA" id="ARBA00022692"/>
    </source>
</evidence>
<protein>
    <recommendedName>
        <fullName evidence="9">Lipoprotein signal peptidase</fullName>
        <ecNumber evidence="9">3.4.23.36</ecNumber>
    </recommendedName>
    <alternativeName>
        <fullName evidence="9">Prolipoprotein signal peptidase</fullName>
    </alternativeName>
    <alternativeName>
        <fullName evidence="9">Signal peptidase II</fullName>
        <shortName evidence="9">SPase II</shortName>
    </alternativeName>
</protein>
<name>A0AAW8W6Q4_9LACO</name>
<dbReference type="GO" id="GO:0004190">
    <property type="term" value="F:aspartic-type endopeptidase activity"/>
    <property type="evidence" value="ECO:0007669"/>
    <property type="project" value="UniProtKB-UniRule"/>
</dbReference>
<dbReference type="PROSITE" id="PS00855">
    <property type="entry name" value="SPASE_II"/>
    <property type="match status" value="1"/>
</dbReference>
<dbReference type="HAMAP" id="MF_00161">
    <property type="entry name" value="LspA"/>
    <property type="match status" value="1"/>
</dbReference>
<evidence type="ECO:0000256" key="8">
    <source>
        <dbReference type="ARBA" id="ARBA00023136"/>
    </source>
</evidence>
<feature type="transmembrane region" description="Helical" evidence="9">
    <location>
        <begin position="87"/>
        <end position="105"/>
    </location>
</feature>
<keyword evidence="8 9" id="KW-0472">Membrane</keyword>
<evidence type="ECO:0000256" key="10">
    <source>
        <dbReference type="RuleBase" id="RU000594"/>
    </source>
</evidence>
<dbReference type="Pfam" id="PF01252">
    <property type="entry name" value="Peptidase_A8"/>
    <property type="match status" value="1"/>
</dbReference>
<comment type="catalytic activity">
    <reaction evidence="9 10">
        <text>Release of signal peptides from bacterial membrane prolipoproteins. Hydrolyzes -Xaa-Yaa-Zaa-|-(S,diacylglyceryl)Cys-, in which Xaa is hydrophobic (preferably Leu), and Yaa (Ala or Ser) and Zaa (Gly or Ala) have small, neutral side chains.</text>
        <dbReference type="EC" id="3.4.23.36"/>
    </reaction>
</comment>
<evidence type="ECO:0000256" key="3">
    <source>
        <dbReference type="ARBA" id="ARBA00022670"/>
    </source>
</evidence>
<feature type="active site" evidence="9">
    <location>
        <position position="115"/>
    </location>
</feature>